<evidence type="ECO:0000313" key="3">
    <source>
        <dbReference type="Proteomes" id="UP000541610"/>
    </source>
</evidence>
<proteinExistence type="predicted"/>
<name>A0A7J6PN89_PEROL</name>
<dbReference type="Proteomes" id="UP000541610">
    <property type="component" value="Unassembled WGS sequence"/>
</dbReference>
<dbReference type="AlphaFoldDB" id="A0A7J6PN89"/>
<keyword evidence="1" id="KW-0472">Membrane</keyword>
<dbReference type="EMBL" id="JABANP010000002">
    <property type="protein sequence ID" value="KAF4697619.1"/>
    <property type="molecule type" value="Genomic_DNA"/>
</dbReference>
<evidence type="ECO:0000313" key="2">
    <source>
        <dbReference type="EMBL" id="KAF4697619.1"/>
    </source>
</evidence>
<accession>A0A7J6PN89</accession>
<keyword evidence="1" id="KW-1133">Transmembrane helix</keyword>
<gene>
    <name evidence="2" type="ORF">FOZ60_004518</name>
</gene>
<protein>
    <submittedName>
        <fullName evidence="2">Uncharacterized protein</fullName>
    </submittedName>
</protein>
<organism evidence="2 3">
    <name type="scientific">Perkinsus olseni</name>
    <name type="common">Perkinsus atlanticus</name>
    <dbReference type="NCBI Taxonomy" id="32597"/>
    <lineage>
        <taxon>Eukaryota</taxon>
        <taxon>Sar</taxon>
        <taxon>Alveolata</taxon>
        <taxon>Perkinsozoa</taxon>
        <taxon>Perkinsea</taxon>
        <taxon>Perkinsida</taxon>
        <taxon>Perkinsidae</taxon>
        <taxon>Perkinsus</taxon>
    </lineage>
</organism>
<comment type="caution">
    <text evidence="2">The sequence shown here is derived from an EMBL/GenBank/DDBJ whole genome shotgun (WGS) entry which is preliminary data.</text>
</comment>
<keyword evidence="1" id="KW-0812">Transmembrane</keyword>
<feature type="transmembrane region" description="Helical" evidence="1">
    <location>
        <begin position="47"/>
        <end position="78"/>
    </location>
</feature>
<sequence>MFASLRCPHRPIHCTTEAQTRKETTKHLSSHRSLPMSIVYVETAVRLMMLLILTASIFYVFFNLGLMVAKGFIIEAYISRWKMEMRSFSMGPPPAWLDDPPVDFLHLPPGSDKHAHFSLSLMIKNNPHWLKVEVFSVQMRAFGSTLTNLFGDGAAVGEDGSLSLAERVPLADVCESPYLCLRYSPSTELVAFEIYFEAKFTLFGHRSNAFMLETKVTGDAPVGGNYRDDHKLSRRGEMTARWAGNGAAGPLMRNMARADFTWSSELLTEHSPHERVPGQAERLPPLSNAAKSIVDKDAIEGVPPWKTKPSDAVRKQVYNRRYACKQQRHDGIRGPGKTFYELKEYVESLPSQPSDDTVFGYCGLLRRGI</sequence>
<reference evidence="2 3" key="1">
    <citation type="submission" date="2020-04" db="EMBL/GenBank/DDBJ databases">
        <title>Perkinsus olseni comparative genomics.</title>
        <authorList>
            <person name="Bogema D.R."/>
        </authorList>
    </citation>
    <scope>NUCLEOTIDE SEQUENCE [LARGE SCALE GENOMIC DNA]</scope>
    <source>
        <strain evidence="2">00978-12</strain>
    </source>
</reference>
<evidence type="ECO:0000256" key="1">
    <source>
        <dbReference type="SAM" id="Phobius"/>
    </source>
</evidence>